<dbReference type="Proteomes" id="UP000198304">
    <property type="component" value="Unassembled WGS sequence"/>
</dbReference>
<keyword evidence="1" id="KW-0175">Coiled coil</keyword>
<reference evidence="3" key="1">
    <citation type="submission" date="2017-06" db="EMBL/GenBank/DDBJ databases">
        <authorList>
            <person name="Varghese N."/>
            <person name="Submissions S."/>
        </authorList>
    </citation>
    <scope>NUCLEOTIDE SEQUENCE [LARGE SCALE GENOMIC DNA]</scope>
    <source>
        <strain evidence="3">SCA</strain>
    </source>
</reference>
<protein>
    <submittedName>
        <fullName evidence="2">Uncharacterized protein</fullName>
    </submittedName>
</protein>
<feature type="coiled-coil region" evidence="1">
    <location>
        <begin position="7"/>
        <end position="72"/>
    </location>
</feature>
<name>A0A239E6A7_9FIRM</name>
<evidence type="ECO:0000313" key="2">
    <source>
        <dbReference type="EMBL" id="SNS39989.1"/>
    </source>
</evidence>
<dbReference type="AlphaFoldDB" id="A0A239E6A7"/>
<sequence>MENYKDVEIISKQLNALKQNIDQSKEHLSAVEMLMVDDNNSRLKDKRLFDDFQQLNASFESLMNSIKALENKLNH</sequence>
<dbReference type="OrthoDB" id="1955769at2"/>
<gene>
    <name evidence="2" type="ORF">SAMN05446037_100984</name>
</gene>
<keyword evidence="3" id="KW-1185">Reference proteome</keyword>
<proteinExistence type="predicted"/>
<organism evidence="2 3">
    <name type="scientific">Anaerovirgula multivorans</name>
    <dbReference type="NCBI Taxonomy" id="312168"/>
    <lineage>
        <taxon>Bacteria</taxon>
        <taxon>Bacillati</taxon>
        <taxon>Bacillota</taxon>
        <taxon>Clostridia</taxon>
        <taxon>Peptostreptococcales</taxon>
        <taxon>Natronincolaceae</taxon>
        <taxon>Anaerovirgula</taxon>
    </lineage>
</organism>
<accession>A0A239E6A7</accession>
<evidence type="ECO:0000256" key="1">
    <source>
        <dbReference type="SAM" id="Coils"/>
    </source>
</evidence>
<dbReference type="EMBL" id="FZOJ01000009">
    <property type="protein sequence ID" value="SNS39989.1"/>
    <property type="molecule type" value="Genomic_DNA"/>
</dbReference>
<evidence type="ECO:0000313" key="3">
    <source>
        <dbReference type="Proteomes" id="UP000198304"/>
    </source>
</evidence>
<dbReference type="RefSeq" id="WP_089282950.1">
    <property type="nucleotide sequence ID" value="NZ_FZOJ01000009.1"/>
</dbReference>